<keyword evidence="1" id="KW-0812">Transmembrane</keyword>
<gene>
    <name evidence="2" type="ORF">G3O08_13610</name>
</gene>
<feature type="transmembrane region" description="Helical" evidence="1">
    <location>
        <begin position="69"/>
        <end position="91"/>
    </location>
</feature>
<protein>
    <submittedName>
        <fullName evidence="2">Uncharacterized protein</fullName>
    </submittedName>
</protein>
<proteinExistence type="predicted"/>
<keyword evidence="1" id="KW-1133">Transmembrane helix</keyword>
<organism evidence="2 3">
    <name type="scientific">Cryomorpha ignava</name>
    <dbReference type="NCBI Taxonomy" id="101383"/>
    <lineage>
        <taxon>Bacteria</taxon>
        <taxon>Pseudomonadati</taxon>
        <taxon>Bacteroidota</taxon>
        <taxon>Flavobacteriia</taxon>
        <taxon>Flavobacteriales</taxon>
        <taxon>Cryomorphaceae</taxon>
        <taxon>Cryomorpha</taxon>
    </lineage>
</organism>
<dbReference type="AlphaFoldDB" id="A0A7K3WS82"/>
<reference evidence="2 3" key="1">
    <citation type="submission" date="2020-02" db="EMBL/GenBank/DDBJ databases">
        <title>Out from the shadows clarifying the taxonomy of the family Cryomorphaceae and related taxa by utilizing the GTDB taxonomic framework.</title>
        <authorList>
            <person name="Bowman J.P."/>
        </authorList>
    </citation>
    <scope>NUCLEOTIDE SEQUENCE [LARGE SCALE GENOMIC DNA]</scope>
    <source>
        <strain evidence="2 3">QSSC 1-22</strain>
    </source>
</reference>
<feature type="transmembrane region" description="Helical" evidence="1">
    <location>
        <begin position="103"/>
        <end position="122"/>
    </location>
</feature>
<dbReference type="EMBL" id="JAAGVY010000028">
    <property type="protein sequence ID" value="NEN24539.1"/>
    <property type="molecule type" value="Genomic_DNA"/>
</dbReference>
<evidence type="ECO:0000313" key="2">
    <source>
        <dbReference type="EMBL" id="NEN24539.1"/>
    </source>
</evidence>
<evidence type="ECO:0000313" key="3">
    <source>
        <dbReference type="Proteomes" id="UP000486602"/>
    </source>
</evidence>
<name>A0A7K3WS82_9FLAO</name>
<accession>A0A7K3WS82</accession>
<feature type="transmembrane region" description="Helical" evidence="1">
    <location>
        <begin position="37"/>
        <end position="57"/>
    </location>
</feature>
<keyword evidence="1" id="KW-0472">Membrane</keyword>
<dbReference type="RefSeq" id="WP_163285933.1">
    <property type="nucleotide sequence ID" value="NZ_JAAGVY010000028.1"/>
</dbReference>
<keyword evidence="3" id="KW-1185">Reference proteome</keyword>
<feature type="transmembrane region" description="Helical" evidence="1">
    <location>
        <begin position="12"/>
        <end position="31"/>
    </location>
</feature>
<sequence length="130" mass="14680">MKQQTSKFRREFLIVVILCCLGAYATAKFALHQAVPLSFWIMTAFISIATFFIFKILMDANVNKRPPVFVNYFLAALTGKLMLSAILLLVVGLADRSNLKFSAIGFFIVYTLLTVVELKNLLPLIRNSDR</sequence>
<comment type="caution">
    <text evidence="2">The sequence shown here is derived from an EMBL/GenBank/DDBJ whole genome shotgun (WGS) entry which is preliminary data.</text>
</comment>
<evidence type="ECO:0000256" key="1">
    <source>
        <dbReference type="SAM" id="Phobius"/>
    </source>
</evidence>
<dbReference type="Proteomes" id="UP000486602">
    <property type="component" value="Unassembled WGS sequence"/>
</dbReference>